<feature type="compositionally biased region" description="Polar residues" evidence="1">
    <location>
        <begin position="21"/>
        <end position="37"/>
    </location>
</feature>
<name>A0A2G9TFZ4_TELCI</name>
<evidence type="ECO:0000256" key="1">
    <source>
        <dbReference type="SAM" id="MobiDB-lite"/>
    </source>
</evidence>
<feature type="compositionally biased region" description="Low complexity" evidence="1">
    <location>
        <begin position="1"/>
        <end position="19"/>
    </location>
</feature>
<evidence type="ECO:0000313" key="3">
    <source>
        <dbReference type="Proteomes" id="UP000230423"/>
    </source>
</evidence>
<dbReference type="OrthoDB" id="68076at2759"/>
<keyword evidence="3" id="KW-1185">Reference proteome</keyword>
<accession>A0A2G9TFZ4</accession>
<gene>
    <name evidence="2" type="ORF">TELCIR_21716</name>
</gene>
<dbReference type="AlphaFoldDB" id="A0A2G9TFZ4"/>
<feature type="region of interest" description="Disordered" evidence="1">
    <location>
        <begin position="201"/>
        <end position="270"/>
    </location>
</feature>
<protein>
    <submittedName>
        <fullName evidence="2">Uncharacterized protein</fullName>
    </submittedName>
</protein>
<feature type="region of interest" description="Disordered" evidence="1">
    <location>
        <begin position="1"/>
        <end position="50"/>
    </location>
</feature>
<feature type="compositionally biased region" description="Polar residues" evidence="1">
    <location>
        <begin position="255"/>
        <end position="270"/>
    </location>
</feature>
<feature type="compositionally biased region" description="Low complexity" evidence="1">
    <location>
        <begin position="173"/>
        <end position="188"/>
    </location>
</feature>
<feature type="non-terminal residue" evidence="2">
    <location>
        <position position="270"/>
    </location>
</feature>
<dbReference type="EMBL" id="KZ372156">
    <property type="protein sequence ID" value="PIO56883.1"/>
    <property type="molecule type" value="Genomic_DNA"/>
</dbReference>
<feature type="region of interest" description="Disordered" evidence="1">
    <location>
        <begin position="154"/>
        <end position="188"/>
    </location>
</feature>
<feature type="compositionally biased region" description="Low complexity" evidence="1">
    <location>
        <begin position="211"/>
        <end position="254"/>
    </location>
</feature>
<organism evidence="2 3">
    <name type="scientific">Teladorsagia circumcincta</name>
    <name type="common">Brown stomach worm</name>
    <name type="synonym">Ostertagia circumcincta</name>
    <dbReference type="NCBI Taxonomy" id="45464"/>
    <lineage>
        <taxon>Eukaryota</taxon>
        <taxon>Metazoa</taxon>
        <taxon>Ecdysozoa</taxon>
        <taxon>Nematoda</taxon>
        <taxon>Chromadorea</taxon>
        <taxon>Rhabditida</taxon>
        <taxon>Rhabditina</taxon>
        <taxon>Rhabditomorpha</taxon>
        <taxon>Strongyloidea</taxon>
        <taxon>Trichostrongylidae</taxon>
        <taxon>Teladorsagia</taxon>
    </lineage>
</organism>
<reference evidence="2 3" key="1">
    <citation type="submission" date="2015-09" db="EMBL/GenBank/DDBJ databases">
        <title>Draft genome of the parasitic nematode Teladorsagia circumcincta isolate WARC Sus (inbred).</title>
        <authorList>
            <person name="Mitreva M."/>
        </authorList>
    </citation>
    <scope>NUCLEOTIDE SEQUENCE [LARGE SCALE GENOMIC DNA]</scope>
    <source>
        <strain evidence="2 3">S</strain>
    </source>
</reference>
<proteinExistence type="predicted"/>
<sequence length="270" mass="28103">MSADATPTPAEADAPFPEFVPQSTSTSSNAEPSTSTAIVPPSPKKRPLAPMTDTLSSMIEEFKRCTNNLALPGQKKRLQNIHVDMVIAIEEQCLKDGYSVHEKARVAHSLADYCGIQKNSLYARCIKRRDEHKNGAPNLAFLAKSSGGAFSNITNPTTTFGRTDPSPVPTPIPSKATSSTAPAPSPSKITPAPAIVAVAPSPSKSTSVQLPTTAVTSSTVSSVAKPSTPSAVSAPSTVSTAPTSVSGHTVVTTTAPSLKTSQPWTNQKKL</sequence>
<evidence type="ECO:0000313" key="2">
    <source>
        <dbReference type="EMBL" id="PIO56883.1"/>
    </source>
</evidence>
<dbReference type="Proteomes" id="UP000230423">
    <property type="component" value="Unassembled WGS sequence"/>
</dbReference>